<dbReference type="Proteomes" id="UP000008854">
    <property type="component" value="Unassembled WGS sequence"/>
</dbReference>
<dbReference type="AlphaFoldDB" id="G4VSV4"/>
<proteinExistence type="predicted"/>
<keyword evidence="1" id="KW-1185">Reference proteome</keyword>
<evidence type="ECO:0000313" key="1">
    <source>
        <dbReference type="Proteomes" id="UP000008854"/>
    </source>
</evidence>
<name>G4VSV4_SCHMA</name>
<dbReference type="WBParaSite" id="Smp_161880.1">
    <property type="protein sequence ID" value="Smp_161880.1"/>
    <property type="gene ID" value="Smp_161880"/>
</dbReference>
<dbReference type="GeneID" id="8349208"/>
<dbReference type="RefSeq" id="XP_018655534.1">
    <property type="nucleotide sequence ID" value="XM_018790163.1"/>
</dbReference>
<protein>
    <submittedName>
        <fullName evidence="2">Uncharacterized protein</fullName>
    </submittedName>
</protein>
<reference evidence="1" key="1">
    <citation type="journal article" date="2012" name="PLoS Negl. Trop. Dis.">
        <title>A systematically improved high quality genome and transcriptome of the human blood fluke Schistosoma mansoni.</title>
        <authorList>
            <person name="Protasio A.V."/>
            <person name="Tsai I.J."/>
            <person name="Babbage A."/>
            <person name="Nichol S."/>
            <person name="Hunt M."/>
            <person name="Aslett M.A."/>
            <person name="De Silva N."/>
            <person name="Velarde G.S."/>
            <person name="Anderson T.J."/>
            <person name="Clark R.C."/>
            <person name="Davidson C."/>
            <person name="Dillon G.P."/>
            <person name="Holroyd N.E."/>
            <person name="LoVerde P.T."/>
            <person name="Lloyd C."/>
            <person name="McQuillan J."/>
            <person name="Oliveira G."/>
            <person name="Otto T.D."/>
            <person name="Parker-Manuel S.J."/>
            <person name="Quail M.A."/>
            <person name="Wilson R.A."/>
            <person name="Zerlotini A."/>
            <person name="Dunne D.W."/>
            <person name="Berriman M."/>
        </authorList>
    </citation>
    <scope>NUCLEOTIDE SEQUENCE [LARGE SCALE GENOMIC DNA]</scope>
    <source>
        <strain evidence="1">Puerto Rican</strain>
    </source>
</reference>
<organism evidence="1 2">
    <name type="scientific">Schistosoma mansoni</name>
    <name type="common">Blood fluke</name>
    <dbReference type="NCBI Taxonomy" id="6183"/>
    <lineage>
        <taxon>Eukaryota</taxon>
        <taxon>Metazoa</taxon>
        <taxon>Spiralia</taxon>
        <taxon>Lophotrochozoa</taxon>
        <taxon>Platyhelminthes</taxon>
        <taxon>Trematoda</taxon>
        <taxon>Digenea</taxon>
        <taxon>Strigeidida</taxon>
        <taxon>Schistosomatoidea</taxon>
        <taxon>Schistosomatidae</taxon>
        <taxon>Schistosoma</taxon>
    </lineage>
</organism>
<sequence length="56" mass="6487">MRLSTARIRICVASKISKGDVDEAMFYEVYRSSIITSSYEDASRSGRKEKKFQEDF</sequence>
<dbReference type="KEGG" id="smm:Smp_161880"/>
<dbReference type="InParanoid" id="G4VSV4"/>
<accession>G4VSV4</accession>
<reference evidence="2" key="2">
    <citation type="submission" date="2018-12" db="UniProtKB">
        <authorList>
            <consortium name="WormBaseParasite"/>
        </authorList>
    </citation>
    <scope>IDENTIFICATION</scope>
    <source>
        <strain evidence="2">Puerto Rican</strain>
    </source>
</reference>
<evidence type="ECO:0000313" key="2">
    <source>
        <dbReference type="WBParaSite" id="Smp_161880.1"/>
    </source>
</evidence>
<dbReference type="HOGENOM" id="CLU_3016763_0_0_1"/>
<dbReference type="CTD" id="8349208"/>